<name>A0A2A7ACP3_9FIRM</name>
<comment type="caution">
    <text evidence="1">The sequence shown here is derived from an EMBL/GenBank/DDBJ whole genome shotgun (WGS) entry which is preliminary data.</text>
</comment>
<dbReference type="Gene3D" id="3.40.50.300">
    <property type="entry name" value="P-loop containing nucleotide triphosphate hydrolases"/>
    <property type="match status" value="1"/>
</dbReference>
<evidence type="ECO:0000313" key="1">
    <source>
        <dbReference type="EMBL" id="PDX76944.1"/>
    </source>
</evidence>
<dbReference type="Proteomes" id="UP000220157">
    <property type="component" value="Unassembled WGS sequence"/>
</dbReference>
<protein>
    <submittedName>
        <fullName evidence="1">Uncharacterized protein</fullName>
    </submittedName>
</protein>
<accession>A0A2A7ACP3</accession>
<evidence type="ECO:0000313" key="2">
    <source>
        <dbReference type="Proteomes" id="UP000220157"/>
    </source>
</evidence>
<dbReference type="EMBL" id="NMTW01000007">
    <property type="protein sequence ID" value="PDX76944.1"/>
    <property type="molecule type" value="Genomic_DNA"/>
</dbReference>
<dbReference type="InterPro" id="IPR027417">
    <property type="entry name" value="P-loop_NTPase"/>
</dbReference>
<sequence length="712" mass="81280">MDTQEYSVSTVLSSFSHCELPNLTDYSVLNKVDSEEFFFDPPLKLHEHLQSGPFILISSPGAVGKTTLAKHIAYKYHGLYWNTAAKRVSGTAFAGEVAHAVGIGKGQQQDLFYENLKSGKSFVVLDAFDEAALISQHEGIESFLEEIGSILRDSSGPSIILTARTEMAEFLLKTCQKYGFGITHYSIEYFHEASASEFIYQYLSYQKRNITAAQKTEIQKYIDHIASIIGNNQPRTFIGYAQVLRILARQVEDVLNSSDDLDSLRLSMKVNSSSHLIYSIIQELLLREQKKLDYLKDRILPHYKDPESIQVVKNLYSKDEQLLRLMSFITFNGAISVSDYDACSKLLQEDQKLYQEALNSWLPQHVFLQERTVMPIFKEYLLAETLLNPSLEIFSDVNDSSIRSQIKLPSRVFLDCYLAISKNTVQGDHIFYIDVAYLSQTTVNQKTLCDIGPLESDDIDDADADSNLYLTFTDSLTPNKPALQVRICQDSNKPIYLNRLENMSVNFDGRLILKCGLFSDHVSIRNSTIECDTLELAGSEIVCETYNAEENRIIIHSNVTRAPGCKIIVRGTKNVKIDIPPQKELKQLLYEFSAYWYSFDSISVSTSEHDAIEQFVYGLKKVLEQFKVDKYGDDPAKFKDKIDARCHTGVKSRVLNFLKDRNIVYEDDYVYKCSLHLMDEYGINRTAYIQQNCSNLSLAYNRYIEWFDQNIK</sequence>
<dbReference type="RefSeq" id="WP_097784713.1">
    <property type="nucleotide sequence ID" value="NZ_NMTW01000007.1"/>
</dbReference>
<dbReference type="AlphaFoldDB" id="A0A2A7ACP3"/>
<organism evidence="1 2">
    <name type="scientific">Faecalibacterium prausnitzii</name>
    <dbReference type="NCBI Taxonomy" id="853"/>
    <lineage>
        <taxon>Bacteria</taxon>
        <taxon>Bacillati</taxon>
        <taxon>Bacillota</taxon>
        <taxon>Clostridia</taxon>
        <taxon>Eubacteriales</taxon>
        <taxon>Oscillospiraceae</taxon>
        <taxon>Faecalibacterium</taxon>
    </lineage>
</organism>
<dbReference type="SUPFAM" id="SSF52540">
    <property type="entry name" value="P-loop containing nucleoside triphosphate hydrolases"/>
    <property type="match status" value="1"/>
</dbReference>
<gene>
    <name evidence="1" type="ORF">CGS56_00700</name>
</gene>
<proteinExistence type="predicted"/>
<reference evidence="1 2" key="1">
    <citation type="journal article" date="2017" name="Front. Microbiol.">
        <title>New Insights into the Diversity of the Genus Faecalibacterium.</title>
        <authorList>
            <person name="Benevides L."/>
            <person name="Burman S."/>
            <person name="Martin R."/>
            <person name="Robert V."/>
            <person name="Thomas M."/>
            <person name="Miquel S."/>
            <person name="Chain F."/>
            <person name="Sokol H."/>
            <person name="Bermudez-Humaran L.G."/>
            <person name="Morrison M."/>
            <person name="Langella P."/>
            <person name="Azevedo V.A."/>
            <person name="Chatel J.M."/>
            <person name="Soares S."/>
        </authorList>
    </citation>
    <scope>NUCLEOTIDE SEQUENCE [LARGE SCALE GENOMIC DNA]</scope>
    <source>
        <strain evidence="1 2">CNCM I 4573</strain>
    </source>
</reference>